<evidence type="ECO:0000313" key="2">
    <source>
        <dbReference type="Proteomes" id="UP001159363"/>
    </source>
</evidence>
<gene>
    <name evidence="1" type="ORF">PR048_011978</name>
</gene>
<reference evidence="1 2" key="1">
    <citation type="submission" date="2023-02" db="EMBL/GenBank/DDBJ databases">
        <title>LHISI_Scaffold_Assembly.</title>
        <authorList>
            <person name="Stuart O.P."/>
            <person name="Cleave R."/>
            <person name="Magrath M.J.L."/>
            <person name="Mikheyev A.S."/>
        </authorList>
    </citation>
    <scope>NUCLEOTIDE SEQUENCE [LARGE SCALE GENOMIC DNA]</scope>
    <source>
        <strain evidence="1">Daus_M_001</strain>
        <tissue evidence="1">Leg muscle</tissue>
    </source>
</reference>
<keyword evidence="2" id="KW-1185">Reference proteome</keyword>
<comment type="caution">
    <text evidence="1">The sequence shown here is derived from an EMBL/GenBank/DDBJ whole genome shotgun (WGS) entry which is preliminary data.</text>
</comment>
<dbReference type="Proteomes" id="UP001159363">
    <property type="component" value="Chromosome X"/>
</dbReference>
<protein>
    <submittedName>
        <fullName evidence="1">Uncharacterized protein</fullName>
    </submittedName>
</protein>
<organism evidence="1 2">
    <name type="scientific">Dryococelus australis</name>
    <dbReference type="NCBI Taxonomy" id="614101"/>
    <lineage>
        <taxon>Eukaryota</taxon>
        <taxon>Metazoa</taxon>
        <taxon>Ecdysozoa</taxon>
        <taxon>Arthropoda</taxon>
        <taxon>Hexapoda</taxon>
        <taxon>Insecta</taxon>
        <taxon>Pterygota</taxon>
        <taxon>Neoptera</taxon>
        <taxon>Polyneoptera</taxon>
        <taxon>Phasmatodea</taxon>
        <taxon>Verophasmatodea</taxon>
        <taxon>Anareolatae</taxon>
        <taxon>Phasmatidae</taxon>
        <taxon>Eurycanthinae</taxon>
        <taxon>Dryococelus</taxon>
    </lineage>
</organism>
<dbReference type="EMBL" id="JARBHB010000004">
    <property type="protein sequence ID" value="KAJ8885778.1"/>
    <property type="molecule type" value="Genomic_DNA"/>
</dbReference>
<name>A0ABQ9HN47_9NEOP</name>
<evidence type="ECO:0000313" key="1">
    <source>
        <dbReference type="EMBL" id="KAJ8885778.1"/>
    </source>
</evidence>
<sequence length="204" mass="23178">MTSTRIPEEEKNERAGNRSAFVKVVQKKGEYNFLFNKAKTRSQRKHSSMSLSIVGSSSGKLQPYSETLPDISTVRHHISENPVMSSASRKLKGHKLRVEMFYELLQEKNDDELALSYDCQKNLVLPKIPDQAAYYNQPFYELECGEAKSLAKRGKSFNNARIPDVPTSIEIKLAKLKDQTGGAEEEDYLYNLEMNPEDDPDIVV</sequence>
<proteinExistence type="predicted"/>
<accession>A0ABQ9HN47</accession>